<dbReference type="GeneID" id="110285925"/>
<organism evidence="8 9">
    <name type="scientific">Mus caroli</name>
    <name type="common">Ryukyu mouse</name>
    <name type="synonym">Ricefield mouse</name>
    <dbReference type="NCBI Taxonomy" id="10089"/>
    <lineage>
        <taxon>Eukaryota</taxon>
        <taxon>Metazoa</taxon>
        <taxon>Chordata</taxon>
        <taxon>Craniata</taxon>
        <taxon>Vertebrata</taxon>
        <taxon>Euteleostomi</taxon>
        <taxon>Mammalia</taxon>
        <taxon>Eutheria</taxon>
        <taxon>Euarchontoglires</taxon>
        <taxon>Glires</taxon>
        <taxon>Rodentia</taxon>
        <taxon>Myomorpha</taxon>
        <taxon>Muroidea</taxon>
        <taxon>Muridae</taxon>
        <taxon>Murinae</taxon>
        <taxon>Mus</taxon>
        <taxon>Mus</taxon>
    </lineage>
</organism>
<feature type="transmembrane region" description="Helical" evidence="6">
    <location>
        <begin position="447"/>
        <end position="468"/>
    </location>
</feature>
<evidence type="ECO:0000256" key="3">
    <source>
        <dbReference type="ARBA" id="ARBA00022989"/>
    </source>
</evidence>
<dbReference type="GO" id="GO:0016020">
    <property type="term" value="C:membrane"/>
    <property type="evidence" value="ECO:0007669"/>
    <property type="project" value="UniProtKB-SubCell"/>
</dbReference>
<dbReference type="InterPro" id="IPR005828">
    <property type="entry name" value="MFS_sugar_transport-like"/>
</dbReference>
<dbReference type="InterPro" id="IPR036259">
    <property type="entry name" value="MFS_trans_sf"/>
</dbReference>
<evidence type="ECO:0000259" key="7">
    <source>
        <dbReference type="PROSITE" id="PS50850"/>
    </source>
</evidence>
<dbReference type="CDD" id="cd17374">
    <property type="entry name" value="MFS_OAT"/>
    <property type="match status" value="1"/>
</dbReference>
<evidence type="ECO:0000313" key="8">
    <source>
        <dbReference type="Proteomes" id="UP000515126"/>
    </source>
</evidence>
<feature type="transmembrane region" description="Helical" evidence="6">
    <location>
        <begin position="270"/>
        <end position="290"/>
    </location>
</feature>
<dbReference type="FunFam" id="1.20.1250.20:FF:000023">
    <property type="entry name" value="Solute carrier family 22 member 6"/>
    <property type="match status" value="1"/>
</dbReference>
<dbReference type="Pfam" id="PF00083">
    <property type="entry name" value="Sugar_tr"/>
    <property type="match status" value="1"/>
</dbReference>
<dbReference type="PROSITE" id="PS50850">
    <property type="entry name" value="MFS"/>
    <property type="match status" value="1"/>
</dbReference>
<feature type="region of interest" description="Disordered" evidence="5">
    <location>
        <begin position="1"/>
        <end position="22"/>
    </location>
</feature>
<feature type="transmembrane region" description="Helical" evidence="6">
    <location>
        <begin position="246"/>
        <end position="264"/>
    </location>
</feature>
<gene>
    <name evidence="9" type="primary">LOC110285925</name>
</gene>
<dbReference type="PANTHER" id="PTHR24064">
    <property type="entry name" value="SOLUTE CARRIER FAMILY 22 MEMBER"/>
    <property type="match status" value="1"/>
</dbReference>
<feature type="transmembrane region" description="Helical" evidence="6">
    <location>
        <begin position="475"/>
        <end position="494"/>
    </location>
</feature>
<reference evidence="9" key="1">
    <citation type="submission" date="2025-08" db="UniProtKB">
        <authorList>
            <consortium name="RefSeq"/>
        </authorList>
    </citation>
    <scope>IDENTIFICATION</scope>
</reference>
<keyword evidence="3 6" id="KW-1133">Transmembrane helix</keyword>
<feature type="transmembrane region" description="Helical" evidence="6">
    <location>
        <begin position="329"/>
        <end position="347"/>
    </location>
</feature>
<feature type="transmembrane region" description="Helical" evidence="6">
    <location>
        <begin position="500"/>
        <end position="523"/>
    </location>
</feature>
<evidence type="ECO:0000256" key="5">
    <source>
        <dbReference type="SAM" id="MobiDB-lite"/>
    </source>
</evidence>
<evidence type="ECO:0000256" key="4">
    <source>
        <dbReference type="ARBA" id="ARBA00023136"/>
    </source>
</evidence>
<dbReference type="Proteomes" id="UP000515126">
    <property type="component" value="Chromosome 19"/>
</dbReference>
<keyword evidence="2 6" id="KW-0812">Transmembrane</keyword>
<feature type="domain" description="Major facilitator superfamily (MFS) profile" evidence="7">
    <location>
        <begin position="160"/>
        <end position="588"/>
    </location>
</feature>
<keyword evidence="4 6" id="KW-0472">Membrane</keyword>
<dbReference type="GO" id="GO:0015711">
    <property type="term" value="P:organic anion transport"/>
    <property type="evidence" value="ECO:0007669"/>
    <property type="project" value="UniProtKB-ARBA"/>
</dbReference>
<dbReference type="AlphaFoldDB" id="A0A6P7QH30"/>
<evidence type="ECO:0000256" key="2">
    <source>
        <dbReference type="ARBA" id="ARBA00022692"/>
    </source>
</evidence>
<sequence>MHMKRLVWSEPRGKQAHHTDPVIDPGPASVKWKLRGGTQEKPMAFPELLDRVGGLGRFQLFQTVALVTPILWVTTQNMLENFSAAVPHHRCWVPLLDNSTSQASIPGVFEPDVLLAVSIPPGPDQQPHQCLRFRQPQWQLTESNATATNWSDAATEPCEDGWVYDHGTFRSTIVTTVTAPGRPKSQSQKGCTSQASSLGSNHWDLVCDSQALRPMAQSIFLAGILVGAAVCGHASDRFGRRRVLTWSYLLVSMSGTAAAFMPTFPLYCLFRFLLASAVAGVMMNTASLLMEWTSAQGSPLVMTLNALGFSFGQVLTGSVAYGVRSWRMLQLAVSAPFFLFFVYSWWLPESARWLITVGKLDQGLQELQRVAAVNRRKAEGDTLTMEVLQSAMQEEPSGDKAGASLSTLLHTPGLRQRTFISMLCWFAFGFTFYGLALDLQALGSNIFLLQALIGIVDLPVKTGSLLLISRLGRRLCQVSFLVLPGLCILSNILVPHGMGVLRSSLAVLGLGCLGGAFTCVTIFSSELFPTVIRMTAVGLGQVAARGGAMLGPLIRLLGVYGSWMPLLVYGVVPVLSGLAALLLPETKNLPLPDTIQDIQKQSVKKVTHDTPDGAILMSTRL</sequence>
<dbReference type="RefSeq" id="XP_029328183.1">
    <property type="nucleotide sequence ID" value="XM_029472323.1"/>
</dbReference>
<feature type="transmembrane region" description="Helical" evidence="6">
    <location>
        <begin position="563"/>
        <end position="583"/>
    </location>
</feature>
<keyword evidence="8" id="KW-1185">Reference proteome</keyword>
<accession>A0A6P7QH30</accession>
<evidence type="ECO:0000256" key="6">
    <source>
        <dbReference type="SAM" id="Phobius"/>
    </source>
</evidence>
<dbReference type="InterPro" id="IPR020846">
    <property type="entry name" value="MFS_dom"/>
</dbReference>
<feature type="transmembrane region" description="Helical" evidence="6">
    <location>
        <begin position="418"/>
        <end position="435"/>
    </location>
</feature>
<dbReference type="Gene3D" id="1.20.1250.20">
    <property type="entry name" value="MFS general substrate transporter like domains"/>
    <property type="match status" value="1"/>
</dbReference>
<proteinExistence type="predicted"/>
<name>A0A6P7QH30_MUSCR</name>
<dbReference type="SUPFAM" id="SSF103473">
    <property type="entry name" value="MFS general substrate transporter"/>
    <property type="match status" value="1"/>
</dbReference>
<comment type="subcellular location">
    <subcellularLocation>
        <location evidence="1">Membrane</location>
        <topology evidence="1">Multi-pass membrane protein</topology>
    </subcellularLocation>
</comment>
<dbReference type="GO" id="GO:0022857">
    <property type="term" value="F:transmembrane transporter activity"/>
    <property type="evidence" value="ECO:0007669"/>
    <property type="project" value="InterPro"/>
</dbReference>
<evidence type="ECO:0000256" key="1">
    <source>
        <dbReference type="ARBA" id="ARBA00004141"/>
    </source>
</evidence>
<feature type="compositionally biased region" description="Basic and acidic residues" evidence="5">
    <location>
        <begin position="11"/>
        <end position="21"/>
    </location>
</feature>
<feature type="transmembrane region" description="Helical" evidence="6">
    <location>
        <begin position="302"/>
        <end position="323"/>
    </location>
</feature>
<evidence type="ECO:0000313" key="9">
    <source>
        <dbReference type="RefSeq" id="XP_029328183.1"/>
    </source>
</evidence>
<protein>
    <submittedName>
        <fullName evidence="9">Solute carrier family 22 member 12 isoform X1</fullName>
    </submittedName>
</protein>